<reference evidence="3" key="1">
    <citation type="journal article" date="2019" name="Int. J. Syst. Evol. Microbiol.">
        <title>The Global Catalogue of Microorganisms (GCM) 10K type strain sequencing project: providing services to taxonomists for standard genome sequencing and annotation.</title>
        <authorList>
            <consortium name="The Broad Institute Genomics Platform"/>
            <consortium name="The Broad Institute Genome Sequencing Center for Infectious Disease"/>
            <person name="Wu L."/>
            <person name="Ma J."/>
        </authorList>
    </citation>
    <scope>NUCLEOTIDE SEQUENCE [LARGE SCALE GENOMIC DNA]</scope>
    <source>
        <strain evidence="3">JCM 14331</strain>
    </source>
</reference>
<dbReference type="PANTHER" id="PTHR43233:SF1">
    <property type="entry name" value="FAMILY N-ACETYLTRANSFERASE, PUTATIVE (AFU_ORTHOLOGUE AFUA_6G03350)-RELATED"/>
    <property type="match status" value="1"/>
</dbReference>
<dbReference type="InterPro" id="IPR016181">
    <property type="entry name" value="Acyl_CoA_acyltransferase"/>
</dbReference>
<dbReference type="PROSITE" id="PS51186">
    <property type="entry name" value="GNAT"/>
    <property type="match status" value="1"/>
</dbReference>
<feature type="domain" description="N-acetyltransferase" evidence="1">
    <location>
        <begin position="4"/>
        <end position="136"/>
    </location>
</feature>
<dbReference type="Pfam" id="PF13508">
    <property type="entry name" value="Acetyltransf_7"/>
    <property type="match status" value="1"/>
</dbReference>
<evidence type="ECO:0000313" key="2">
    <source>
        <dbReference type="EMBL" id="GAA0562115.1"/>
    </source>
</evidence>
<protein>
    <submittedName>
        <fullName evidence="2">GNAT family N-acetyltransferase</fullName>
    </submittedName>
</protein>
<evidence type="ECO:0000313" key="3">
    <source>
        <dbReference type="Proteomes" id="UP001501169"/>
    </source>
</evidence>
<comment type="caution">
    <text evidence="2">The sequence shown here is derived from an EMBL/GenBank/DDBJ whole genome shotgun (WGS) entry which is preliminary data.</text>
</comment>
<dbReference type="SUPFAM" id="SSF55729">
    <property type="entry name" value="Acyl-CoA N-acyltransferases (Nat)"/>
    <property type="match status" value="1"/>
</dbReference>
<keyword evidence="3" id="KW-1185">Reference proteome</keyword>
<organism evidence="2 3">
    <name type="scientific">Rheinheimera aquimaris</name>
    <dbReference type="NCBI Taxonomy" id="412437"/>
    <lineage>
        <taxon>Bacteria</taxon>
        <taxon>Pseudomonadati</taxon>
        <taxon>Pseudomonadota</taxon>
        <taxon>Gammaproteobacteria</taxon>
        <taxon>Chromatiales</taxon>
        <taxon>Chromatiaceae</taxon>
        <taxon>Rheinheimera</taxon>
    </lineage>
</organism>
<name>A0ABP3P7W9_9GAMM</name>
<gene>
    <name evidence="2" type="ORF">GCM10009098_32810</name>
</gene>
<dbReference type="InterPro" id="IPR053144">
    <property type="entry name" value="Acetyltransferase_Butenolide"/>
</dbReference>
<dbReference type="CDD" id="cd04301">
    <property type="entry name" value="NAT_SF"/>
    <property type="match status" value="1"/>
</dbReference>
<dbReference type="Proteomes" id="UP001501169">
    <property type="component" value="Unassembled WGS sequence"/>
</dbReference>
<proteinExistence type="predicted"/>
<accession>A0ABP3P7W9</accession>
<dbReference type="InterPro" id="IPR000182">
    <property type="entry name" value="GNAT_dom"/>
</dbReference>
<sequence length="143" mass="15943">MTDIIINDDKSLLDVIKIHDFLTQHSTWAKGINLATVATSIEHSICFGAYLNDEQVGFCRVITDQATFANLVDVIVWPEHRGKGISGLLMAAVLQHPSVQQVRRFTLATSNAHGLYQKFGFTALSRPDSFMEIYKPDIYSQTG</sequence>
<dbReference type="Gene3D" id="3.40.630.30">
    <property type="match status" value="1"/>
</dbReference>
<evidence type="ECO:0000259" key="1">
    <source>
        <dbReference type="PROSITE" id="PS51186"/>
    </source>
</evidence>
<dbReference type="PANTHER" id="PTHR43233">
    <property type="entry name" value="FAMILY N-ACETYLTRANSFERASE, PUTATIVE (AFU_ORTHOLOGUE AFUA_6G03350)-RELATED"/>
    <property type="match status" value="1"/>
</dbReference>
<dbReference type="RefSeq" id="WP_226767839.1">
    <property type="nucleotide sequence ID" value="NZ_BAAAEO010000005.1"/>
</dbReference>
<dbReference type="EMBL" id="BAAAEO010000005">
    <property type="protein sequence ID" value="GAA0562115.1"/>
    <property type="molecule type" value="Genomic_DNA"/>
</dbReference>